<dbReference type="EMBL" id="GL732544">
    <property type="protein sequence ID" value="EFX81195.1"/>
    <property type="molecule type" value="Genomic_DNA"/>
</dbReference>
<dbReference type="AlphaFoldDB" id="E9GHE3"/>
<keyword evidence="2" id="KW-1185">Reference proteome</keyword>
<dbReference type="InParanoid" id="E9GHE3"/>
<reference evidence="1 2" key="1">
    <citation type="journal article" date="2011" name="Science">
        <title>The ecoresponsive genome of Daphnia pulex.</title>
        <authorList>
            <person name="Colbourne J.K."/>
            <person name="Pfrender M.E."/>
            <person name="Gilbert D."/>
            <person name="Thomas W.K."/>
            <person name="Tucker A."/>
            <person name="Oakley T.H."/>
            <person name="Tokishita S."/>
            <person name="Aerts A."/>
            <person name="Arnold G.J."/>
            <person name="Basu M.K."/>
            <person name="Bauer D.J."/>
            <person name="Caceres C.E."/>
            <person name="Carmel L."/>
            <person name="Casola C."/>
            <person name="Choi J.H."/>
            <person name="Detter J.C."/>
            <person name="Dong Q."/>
            <person name="Dusheyko S."/>
            <person name="Eads B.D."/>
            <person name="Frohlich T."/>
            <person name="Geiler-Samerotte K.A."/>
            <person name="Gerlach D."/>
            <person name="Hatcher P."/>
            <person name="Jogdeo S."/>
            <person name="Krijgsveld J."/>
            <person name="Kriventseva E.V."/>
            <person name="Kultz D."/>
            <person name="Laforsch C."/>
            <person name="Lindquist E."/>
            <person name="Lopez J."/>
            <person name="Manak J.R."/>
            <person name="Muller J."/>
            <person name="Pangilinan J."/>
            <person name="Patwardhan R.P."/>
            <person name="Pitluck S."/>
            <person name="Pritham E.J."/>
            <person name="Rechtsteiner A."/>
            <person name="Rho M."/>
            <person name="Rogozin I.B."/>
            <person name="Sakarya O."/>
            <person name="Salamov A."/>
            <person name="Schaack S."/>
            <person name="Shapiro H."/>
            <person name="Shiga Y."/>
            <person name="Skalitzky C."/>
            <person name="Smith Z."/>
            <person name="Souvorov A."/>
            <person name="Sung W."/>
            <person name="Tang Z."/>
            <person name="Tsuchiya D."/>
            <person name="Tu H."/>
            <person name="Vos H."/>
            <person name="Wang M."/>
            <person name="Wolf Y.I."/>
            <person name="Yamagata H."/>
            <person name="Yamada T."/>
            <person name="Ye Y."/>
            <person name="Shaw J.R."/>
            <person name="Andrews J."/>
            <person name="Crease T.J."/>
            <person name="Tang H."/>
            <person name="Lucas S.M."/>
            <person name="Robertson H.M."/>
            <person name="Bork P."/>
            <person name="Koonin E.V."/>
            <person name="Zdobnov E.M."/>
            <person name="Grigoriev I.V."/>
            <person name="Lynch M."/>
            <person name="Boore J.L."/>
        </authorList>
    </citation>
    <scope>NUCLEOTIDE SEQUENCE [LARGE SCALE GENOMIC DNA]</scope>
</reference>
<dbReference type="KEGG" id="dpx:DAPPUDRAFT_317945"/>
<proteinExistence type="predicted"/>
<dbReference type="Proteomes" id="UP000000305">
    <property type="component" value="Unassembled WGS sequence"/>
</dbReference>
<name>E9GHE3_DAPPU</name>
<organism evidence="1 2">
    <name type="scientific">Daphnia pulex</name>
    <name type="common">Water flea</name>
    <dbReference type="NCBI Taxonomy" id="6669"/>
    <lineage>
        <taxon>Eukaryota</taxon>
        <taxon>Metazoa</taxon>
        <taxon>Ecdysozoa</taxon>
        <taxon>Arthropoda</taxon>
        <taxon>Crustacea</taxon>
        <taxon>Branchiopoda</taxon>
        <taxon>Diplostraca</taxon>
        <taxon>Cladocera</taxon>
        <taxon>Anomopoda</taxon>
        <taxon>Daphniidae</taxon>
        <taxon>Daphnia</taxon>
    </lineage>
</organism>
<sequence>MDSKAIVANGKHIRAYFVTNLAITLVRQSIATALGCVLRPVFGPETSFVDPVTSYDFPILWETRIHITVKYLIDFDITKTVTDKSVGKTHNFYECKKNGQVDFPR</sequence>
<dbReference type="PhylomeDB" id="E9GHE3"/>
<accession>E9GHE3</accession>
<gene>
    <name evidence="1" type="ORF">DAPPUDRAFT_317945</name>
</gene>
<evidence type="ECO:0000313" key="1">
    <source>
        <dbReference type="EMBL" id="EFX81195.1"/>
    </source>
</evidence>
<dbReference type="HOGENOM" id="CLU_2239269_0_0_1"/>
<protein>
    <submittedName>
        <fullName evidence="1">Uncharacterized protein</fullName>
    </submittedName>
</protein>
<evidence type="ECO:0000313" key="2">
    <source>
        <dbReference type="Proteomes" id="UP000000305"/>
    </source>
</evidence>